<reference evidence="1" key="1">
    <citation type="submission" date="2022-06" db="EMBL/GenBank/DDBJ databases">
        <title>Phylogenomic reconstructions and comparative analyses of Kickxellomycotina fungi.</title>
        <authorList>
            <person name="Reynolds N.K."/>
            <person name="Stajich J.E."/>
            <person name="Barry K."/>
            <person name="Grigoriev I.V."/>
            <person name="Crous P."/>
            <person name="Smith M.E."/>
        </authorList>
    </citation>
    <scope>NUCLEOTIDE SEQUENCE</scope>
    <source>
        <strain evidence="1">RSA 2271</strain>
    </source>
</reference>
<comment type="caution">
    <text evidence="1">The sequence shown here is derived from an EMBL/GenBank/DDBJ whole genome shotgun (WGS) entry which is preliminary data.</text>
</comment>
<protein>
    <submittedName>
        <fullName evidence="1">Uncharacterized protein</fullName>
    </submittedName>
</protein>
<sequence length="289" mass="31698">HGSSDNDNSDDDATTATRSSVEIVTLSELDRISGHISGRDHSSGDSTPPITTDRSSISSYLQSPYSMTPQQYYMYNQEQGIHTQLDYRHTQQQRPGLAPVPSHRYERAMQEQRDSRAADPYARADSRHETAFPSQSQTPAVPPPLSPRSQSRYHRSSFNMGLSNHDAGSEAVSPRRNFNLYTPSVQSSAHTSELAALGIDKYGYNLSDAALTNLSSSSVYWEHSRHASPLMSQAASPLRRPSTNMSFYYANTPPVATTSSRVSALAREYELIARNSSSSTSDDGGGQQG</sequence>
<feature type="non-terminal residue" evidence="1">
    <location>
        <position position="1"/>
    </location>
</feature>
<proteinExistence type="predicted"/>
<evidence type="ECO:0000313" key="1">
    <source>
        <dbReference type="EMBL" id="KAJ1671562.1"/>
    </source>
</evidence>
<dbReference type="EMBL" id="JAMZIH010008693">
    <property type="protein sequence ID" value="KAJ1671562.1"/>
    <property type="molecule type" value="Genomic_DNA"/>
</dbReference>
<name>A0ACC1H9K0_9FUNG</name>
<feature type="non-terminal residue" evidence="1">
    <location>
        <position position="289"/>
    </location>
</feature>
<accession>A0ACC1H9K0</accession>
<gene>
    <name evidence="1" type="ORF">EV182_007562</name>
</gene>
<organism evidence="1 2">
    <name type="scientific">Spiromyces aspiralis</name>
    <dbReference type="NCBI Taxonomy" id="68401"/>
    <lineage>
        <taxon>Eukaryota</taxon>
        <taxon>Fungi</taxon>
        <taxon>Fungi incertae sedis</taxon>
        <taxon>Zoopagomycota</taxon>
        <taxon>Kickxellomycotina</taxon>
        <taxon>Kickxellomycetes</taxon>
        <taxon>Kickxellales</taxon>
        <taxon>Kickxellaceae</taxon>
        <taxon>Spiromyces</taxon>
    </lineage>
</organism>
<dbReference type="Proteomes" id="UP001145114">
    <property type="component" value="Unassembled WGS sequence"/>
</dbReference>
<evidence type="ECO:0000313" key="2">
    <source>
        <dbReference type="Proteomes" id="UP001145114"/>
    </source>
</evidence>
<keyword evidence="2" id="KW-1185">Reference proteome</keyword>